<dbReference type="EMBL" id="BMAV01005380">
    <property type="protein sequence ID" value="GFY46415.1"/>
    <property type="molecule type" value="Genomic_DNA"/>
</dbReference>
<protein>
    <recommendedName>
        <fullName evidence="2">C2H2-type domain-containing protein</fullName>
    </recommendedName>
</protein>
<evidence type="ECO:0000256" key="1">
    <source>
        <dbReference type="SAM" id="MobiDB-lite"/>
    </source>
</evidence>
<dbReference type="PROSITE" id="PS00028">
    <property type="entry name" value="ZINC_FINGER_C2H2_1"/>
    <property type="match status" value="1"/>
</dbReference>
<feature type="region of interest" description="Disordered" evidence="1">
    <location>
        <begin position="50"/>
        <end position="82"/>
    </location>
</feature>
<feature type="domain" description="C2H2-type" evidence="2">
    <location>
        <begin position="10"/>
        <end position="31"/>
    </location>
</feature>
<evidence type="ECO:0000313" key="3">
    <source>
        <dbReference type="EMBL" id="GFY46415.1"/>
    </source>
</evidence>
<proteinExistence type="predicted"/>
<evidence type="ECO:0000313" key="4">
    <source>
        <dbReference type="Proteomes" id="UP000886998"/>
    </source>
</evidence>
<reference evidence="3" key="1">
    <citation type="submission" date="2020-08" db="EMBL/GenBank/DDBJ databases">
        <title>Multicomponent nature underlies the extraordinary mechanical properties of spider dragline silk.</title>
        <authorList>
            <person name="Kono N."/>
            <person name="Nakamura H."/>
            <person name="Mori M."/>
            <person name="Yoshida Y."/>
            <person name="Ohtoshi R."/>
            <person name="Malay A.D."/>
            <person name="Moran D.A.P."/>
            <person name="Tomita M."/>
            <person name="Numata K."/>
            <person name="Arakawa K."/>
        </authorList>
    </citation>
    <scope>NUCLEOTIDE SEQUENCE</scope>
</reference>
<gene>
    <name evidence="3" type="ORF">TNIN_380381</name>
</gene>
<accession>A0A8X6X3V7</accession>
<dbReference type="Proteomes" id="UP000886998">
    <property type="component" value="Unassembled WGS sequence"/>
</dbReference>
<comment type="caution">
    <text evidence="3">The sequence shown here is derived from an EMBL/GenBank/DDBJ whole genome shotgun (WGS) entry which is preliminary data.</text>
</comment>
<evidence type="ECO:0000259" key="2">
    <source>
        <dbReference type="PROSITE" id="PS00028"/>
    </source>
</evidence>
<dbReference type="AlphaFoldDB" id="A0A8X6X3V7"/>
<dbReference type="InterPro" id="IPR013087">
    <property type="entry name" value="Znf_C2H2_type"/>
</dbReference>
<keyword evidence="4" id="KW-1185">Reference proteome</keyword>
<organism evidence="3 4">
    <name type="scientific">Trichonephila inaurata madagascariensis</name>
    <dbReference type="NCBI Taxonomy" id="2747483"/>
    <lineage>
        <taxon>Eukaryota</taxon>
        <taxon>Metazoa</taxon>
        <taxon>Ecdysozoa</taxon>
        <taxon>Arthropoda</taxon>
        <taxon>Chelicerata</taxon>
        <taxon>Arachnida</taxon>
        <taxon>Araneae</taxon>
        <taxon>Araneomorphae</taxon>
        <taxon>Entelegynae</taxon>
        <taxon>Araneoidea</taxon>
        <taxon>Nephilidae</taxon>
        <taxon>Trichonephila</taxon>
        <taxon>Trichonephila inaurata</taxon>
    </lineage>
</organism>
<sequence>MDESTGEYHCDSCNLQFKAFKQFLSHKYLKHDVSELQPEIHNDDGVSQNASNHFKSSCEKPVSRIPGKNQLKNNNNDRKKGNISGTHFDFSDHSTTQFHHDAFTENTVLTFSSKNVTGCNQEPRSRCHSNPKANANELTLSMKNIQNESCRLQRNPAVNKSQPSMSSECKPMEIYSHWMDEQNNRNQKPTSEHSQIQFRGHEMNQQYNVNQSYTLSGIKRKVKSIHMLTEVFLQSHLNSAQFSLIFVK</sequence>
<name>A0A8X6X3V7_9ARAC</name>